<proteinExistence type="predicted"/>
<name>A0ABS2P0L8_9BACI</name>
<dbReference type="Proteomes" id="UP000737402">
    <property type="component" value="Unassembled WGS sequence"/>
</dbReference>
<dbReference type="RefSeq" id="WP_204415709.1">
    <property type="nucleotide sequence ID" value="NZ_JAFBED010000004.1"/>
</dbReference>
<accession>A0ABS2P0L8</accession>
<keyword evidence="2" id="KW-1185">Reference proteome</keyword>
<evidence type="ECO:0000313" key="1">
    <source>
        <dbReference type="EMBL" id="MBM7620192.1"/>
    </source>
</evidence>
<reference evidence="1 2" key="1">
    <citation type="submission" date="2021-01" db="EMBL/GenBank/DDBJ databases">
        <title>Genomic Encyclopedia of Type Strains, Phase IV (KMG-IV): sequencing the most valuable type-strain genomes for metagenomic binning, comparative biology and taxonomic classification.</title>
        <authorList>
            <person name="Goeker M."/>
        </authorList>
    </citation>
    <scope>NUCLEOTIDE SEQUENCE [LARGE SCALE GENOMIC DNA]</scope>
    <source>
        <strain evidence="1 2">DSM 25879</strain>
    </source>
</reference>
<evidence type="ECO:0000313" key="2">
    <source>
        <dbReference type="Proteomes" id="UP000737402"/>
    </source>
</evidence>
<gene>
    <name evidence="1" type="ORF">JOC95_002045</name>
</gene>
<organism evidence="1 2">
    <name type="scientific">Sutcliffiella tianshenii</name>
    <dbReference type="NCBI Taxonomy" id="1463404"/>
    <lineage>
        <taxon>Bacteria</taxon>
        <taxon>Bacillati</taxon>
        <taxon>Bacillota</taxon>
        <taxon>Bacilli</taxon>
        <taxon>Bacillales</taxon>
        <taxon>Bacillaceae</taxon>
        <taxon>Sutcliffiella</taxon>
    </lineage>
</organism>
<protein>
    <submittedName>
        <fullName evidence="1">Uncharacterized protein</fullName>
    </submittedName>
</protein>
<dbReference type="EMBL" id="JAFBED010000004">
    <property type="protein sequence ID" value="MBM7620192.1"/>
    <property type="molecule type" value="Genomic_DNA"/>
</dbReference>
<sequence>MKSKLNVNCNLDTEDKEKFSDLMDRFVAESYGRFHQADCLRQCIRFTFDNFDEVNRMRDIIETQQIIILEQQKKIEGALYSLK</sequence>
<comment type="caution">
    <text evidence="1">The sequence shown here is derived from an EMBL/GenBank/DDBJ whole genome shotgun (WGS) entry which is preliminary data.</text>
</comment>